<dbReference type="Proteomes" id="UP000054270">
    <property type="component" value="Unassembled WGS sequence"/>
</dbReference>
<keyword evidence="3" id="KW-1185">Reference proteome</keyword>
<evidence type="ECO:0000256" key="1">
    <source>
        <dbReference type="SAM" id="MobiDB-lite"/>
    </source>
</evidence>
<feature type="compositionally biased region" description="Polar residues" evidence="1">
    <location>
        <begin position="23"/>
        <end position="42"/>
    </location>
</feature>
<organism evidence="2 3">
    <name type="scientific">Hypholoma sublateritium (strain FD-334 SS-4)</name>
    <dbReference type="NCBI Taxonomy" id="945553"/>
    <lineage>
        <taxon>Eukaryota</taxon>
        <taxon>Fungi</taxon>
        <taxon>Dikarya</taxon>
        <taxon>Basidiomycota</taxon>
        <taxon>Agaricomycotina</taxon>
        <taxon>Agaricomycetes</taxon>
        <taxon>Agaricomycetidae</taxon>
        <taxon>Agaricales</taxon>
        <taxon>Agaricineae</taxon>
        <taxon>Strophariaceae</taxon>
        <taxon>Hypholoma</taxon>
    </lineage>
</organism>
<accession>A0A0D2N3A7</accession>
<evidence type="ECO:0000313" key="3">
    <source>
        <dbReference type="Proteomes" id="UP000054270"/>
    </source>
</evidence>
<sequence>MIQTPASPRPVTNPAANEATLDYSANNATSTSEQDLATNPTITVAAVTAPSARWASTRKAVTSKSGEPQPKPGRGRGAASKK</sequence>
<dbReference type="AlphaFoldDB" id="A0A0D2N3A7"/>
<gene>
    <name evidence="2" type="ORF">HYPSUDRAFT_209316</name>
</gene>
<feature type="region of interest" description="Disordered" evidence="1">
    <location>
        <begin position="1"/>
        <end position="82"/>
    </location>
</feature>
<evidence type="ECO:0000313" key="2">
    <source>
        <dbReference type="EMBL" id="KJA13709.1"/>
    </source>
</evidence>
<protein>
    <submittedName>
        <fullName evidence="2">Uncharacterized protein</fullName>
    </submittedName>
</protein>
<name>A0A0D2N3A7_HYPSF</name>
<reference evidence="3" key="1">
    <citation type="submission" date="2014-04" db="EMBL/GenBank/DDBJ databases">
        <title>Evolutionary Origins and Diversification of the Mycorrhizal Mutualists.</title>
        <authorList>
            <consortium name="DOE Joint Genome Institute"/>
            <consortium name="Mycorrhizal Genomics Consortium"/>
            <person name="Kohler A."/>
            <person name="Kuo A."/>
            <person name="Nagy L.G."/>
            <person name="Floudas D."/>
            <person name="Copeland A."/>
            <person name="Barry K.W."/>
            <person name="Cichocki N."/>
            <person name="Veneault-Fourrey C."/>
            <person name="LaButti K."/>
            <person name="Lindquist E.A."/>
            <person name="Lipzen A."/>
            <person name="Lundell T."/>
            <person name="Morin E."/>
            <person name="Murat C."/>
            <person name="Riley R."/>
            <person name="Ohm R."/>
            <person name="Sun H."/>
            <person name="Tunlid A."/>
            <person name="Henrissat B."/>
            <person name="Grigoriev I.V."/>
            <person name="Hibbett D.S."/>
            <person name="Martin F."/>
        </authorList>
    </citation>
    <scope>NUCLEOTIDE SEQUENCE [LARGE SCALE GENOMIC DNA]</scope>
    <source>
        <strain evidence="3">FD-334 SS-4</strain>
    </source>
</reference>
<proteinExistence type="predicted"/>
<dbReference type="EMBL" id="KN817720">
    <property type="protein sequence ID" value="KJA13709.1"/>
    <property type="molecule type" value="Genomic_DNA"/>
</dbReference>